<dbReference type="InterPro" id="IPR000847">
    <property type="entry name" value="LysR_HTH_N"/>
</dbReference>
<dbReference type="InterPro" id="IPR036390">
    <property type="entry name" value="WH_DNA-bd_sf"/>
</dbReference>
<name>C5BJY6_TERTT</name>
<dbReference type="STRING" id="377629.TERTU_4632"/>
<dbReference type="InterPro" id="IPR036388">
    <property type="entry name" value="WH-like_DNA-bd_sf"/>
</dbReference>
<dbReference type="PROSITE" id="PS50931">
    <property type="entry name" value="HTH_LYSR"/>
    <property type="match status" value="1"/>
</dbReference>
<reference evidence="6 7" key="1">
    <citation type="journal article" date="2009" name="PLoS ONE">
        <title>The complete genome of Teredinibacter turnerae T7901: an intracellular endosymbiont of marine wood-boring bivalves (shipworms).</title>
        <authorList>
            <person name="Yang J.C."/>
            <person name="Madupu R."/>
            <person name="Durkin A.S."/>
            <person name="Ekborg N.A."/>
            <person name="Pedamallu C.S."/>
            <person name="Hostetler J.B."/>
            <person name="Radune D."/>
            <person name="Toms B.S."/>
            <person name="Henrissat B."/>
            <person name="Coutinho P.M."/>
            <person name="Schwarz S."/>
            <person name="Field L."/>
            <person name="Trindade-Silva A.E."/>
            <person name="Soares C.A.G."/>
            <person name="Elshahawi S."/>
            <person name="Hanora A."/>
            <person name="Schmidt E.W."/>
            <person name="Haygood M.G."/>
            <person name="Posfai J."/>
            <person name="Benner J."/>
            <person name="Madinger C."/>
            <person name="Nove J."/>
            <person name="Anton B."/>
            <person name="Chaudhary K."/>
            <person name="Foster J."/>
            <person name="Holman A."/>
            <person name="Kumar S."/>
            <person name="Lessard P.A."/>
            <person name="Luyten Y.A."/>
            <person name="Slatko B."/>
            <person name="Wood N."/>
            <person name="Wu B."/>
            <person name="Teplitski M."/>
            <person name="Mougous J.D."/>
            <person name="Ward N."/>
            <person name="Eisen J.A."/>
            <person name="Badger J.H."/>
            <person name="Distel D.L."/>
        </authorList>
    </citation>
    <scope>NUCLEOTIDE SEQUENCE [LARGE SCALE GENOMIC DNA]</scope>
    <source>
        <strain evidence="7">ATCC 39867 / T7901</strain>
    </source>
</reference>
<dbReference type="GO" id="GO:0003700">
    <property type="term" value="F:DNA-binding transcription factor activity"/>
    <property type="evidence" value="ECO:0007669"/>
    <property type="project" value="InterPro"/>
</dbReference>
<evidence type="ECO:0000313" key="6">
    <source>
        <dbReference type="EMBL" id="ACR12852.1"/>
    </source>
</evidence>
<protein>
    <submittedName>
        <fullName evidence="6">HTH-type transcriptional regulator YhjC</fullName>
    </submittedName>
</protein>
<accession>C5BJY6</accession>
<evidence type="ECO:0000256" key="1">
    <source>
        <dbReference type="ARBA" id="ARBA00009437"/>
    </source>
</evidence>
<sequence length="303" mass="33582">MDFIRQLQIFVTVAEMGSFTRAAESLHMARPGVTKAISELEKNVGVRLLQRTTRRTNLTGEGEALYTKATQLLRDVDVTQNLFGGSKERPSGRLRIDIPVALAKSMVIPALPGFRSLYPDISVILGVNDQPIDLIAKSVDCVLRLGQLTASSMIGRQIATIKMVVCASPEYLARKGPPRSIEALNEHLTINYFAGQKHTPLAWFFKRNQKIEEILLPSSLMANDAEAVVACALNHMGLIQVPGILVAEELHQGALVQVLEEFSGIELPLSIMYPNRQYLAPQVRTFINWVIDITDAQKGPWIR</sequence>
<dbReference type="FunFam" id="1.10.10.10:FF:000001">
    <property type="entry name" value="LysR family transcriptional regulator"/>
    <property type="match status" value="1"/>
</dbReference>
<dbReference type="Proteomes" id="UP000009080">
    <property type="component" value="Chromosome"/>
</dbReference>
<evidence type="ECO:0000256" key="4">
    <source>
        <dbReference type="ARBA" id="ARBA00023163"/>
    </source>
</evidence>
<dbReference type="KEGG" id="ttu:TERTU_4632"/>
<dbReference type="Gene3D" id="3.40.190.290">
    <property type="match status" value="1"/>
</dbReference>
<keyword evidence="7" id="KW-1185">Reference proteome</keyword>
<dbReference type="HOGENOM" id="CLU_039613_16_3_6"/>
<evidence type="ECO:0000313" key="7">
    <source>
        <dbReference type="Proteomes" id="UP000009080"/>
    </source>
</evidence>
<gene>
    <name evidence="6" type="ordered locus">TERTU_4632</name>
</gene>
<keyword evidence="4" id="KW-0804">Transcription</keyword>
<dbReference type="AlphaFoldDB" id="C5BJY6"/>
<evidence type="ECO:0000256" key="2">
    <source>
        <dbReference type="ARBA" id="ARBA00023015"/>
    </source>
</evidence>
<dbReference type="OrthoDB" id="5721010at2"/>
<dbReference type="CDD" id="cd08472">
    <property type="entry name" value="PBP2_CrgA_like_3"/>
    <property type="match status" value="1"/>
</dbReference>
<dbReference type="PRINTS" id="PR00039">
    <property type="entry name" value="HTHLYSR"/>
</dbReference>
<dbReference type="GO" id="GO:0006351">
    <property type="term" value="P:DNA-templated transcription"/>
    <property type="evidence" value="ECO:0007669"/>
    <property type="project" value="TreeGrafter"/>
</dbReference>
<organism evidence="6 7">
    <name type="scientific">Teredinibacter turnerae (strain ATCC 39867 / T7901)</name>
    <dbReference type="NCBI Taxonomy" id="377629"/>
    <lineage>
        <taxon>Bacteria</taxon>
        <taxon>Pseudomonadati</taxon>
        <taxon>Pseudomonadota</taxon>
        <taxon>Gammaproteobacteria</taxon>
        <taxon>Cellvibrionales</taxon>
        <taxon>Cellvibrionaceae</taxon>
        <taxon>Teredinibacter</taxon>
    </lineage>
</organism>
<dbReference type="SUPFAM" id="SSF46785">
    <property type="entry name" value="Winged helix' DNA-binding domain"/>
    <property type="match status" value="1"/>
</dbReference>
<comment type="similarity">
    <text evidence="1">Belongs to the LysR transcriptional regulatory family.</text>
</comment>
<feature type="domain" description="HTH lysR-type" evidence="5">
    <location>
        <begin position="1"/>
        <end position="59"/>
    </location>
</feature>
<dbReference type="Pfam" id="PF03466">
    <property type="entry name" value="LysR_substrate"/>
    <property type="match status" value="1"/>
</dbReference>
<dbReference type="PANTHER" id="PTHR30537">
    <property type="entry name" value="HTH-TYPE TRANSCRIPTIONAL REGULATOR"/>
    <property type="match status" value="1"/>
</dbReference>
<dbReference type="GO" id="GO:0043565">
    <property type="term" value="F:sequence-specific DNA binding"/>
    <property type="evidence" value="ECO:0007669"/>
    <property type="project" value="TreeGrafter"/>
</dbReference>
<dbReference type="Gene3D" id="1.10.10.10">
    <property type="entry name" value="Winged helix-like DNA-binding domain superfamily/Winged helix DNA-binding domain"/>
    <property type="match status" value="1"/>
</dbReference>
<dbReference type="eggNOG" id="COG0583">
    <property type="taxonomic scope" value="Bacteria"/>
</dbReference>
<dbReference type="PANTHER" id="PTHR30537:SF72">
    <property type="entry name" value="LYSR FAMILY TRANSCRIPTIONAL REGULATOR"/>
    <property type="match status" value="1"/>
</dbReference>
<evidence type="ECO:0000256" key="3">
    <source>
        <dbReference type="ARBA" id="ARBA00023125"/>
    </source>
</evidence>
<proteinExistence type="inferred from homology"/>
<dbReference type="InterPro" id="IPR005119">
    <property type="entry name" value="LysR_subst-bd"/>
</dbReference>
<dbReference type="Pfam" id="PF00126">
    <property type="entry name" value="HTH_1"/>
    <property type="match status" value="1"/>
</dbReference>
<dbReference type="InterPro" id="IPR058163">
    <property type="entry name" value="LysR-type_TF_proteobact-type"/>
</dbReference>
<dbReference type="EMBL" id="CP001614">
    <property type="protein sequence ID" value="ACR12852.1"/>
    <property type="molecule type" value="Genomic_DNA"/>
</dbReference>
<dbReference type="SUPFAM" id="SSF53850">
    <property type="entry name" value="Periplasmic binding protein-like II"/>
    <property type="match status" value="1"/>
</dbReference>
<keyword evidence="3" id="KW-0238">DNA-binding</keyword>
<keyword evidence="2" id="KW-0805">Transcription regulation</keyword>
<dbReference type="RefSeq" id="WP_015818964.1">
    <property type="nucleotide sequence ID" value="NC_012997.1"/>
</dbReference>
<evidence type="ECO:0000259" key="5">
    <source>
        <dbReference type="PROSITE" id="PS50931"/>
    </source>
</evidence>